<dbReference type="OrthoDB" id="242049at2759"/>
<comment type="caution">
    <text evidence="1">The sequence shown here is derived from an EMBL/GenBank/DDBJ whole genome shotgun (WGS) entry which is preliminary data.</text>
</comment>
<protein>
    <submittedName>
        <fullName evidence="1">Uncharacterized protein</fullName>
    </submittedName>
</protein>
<reference evidence="1 2" key="1">
    <citation type="journal article" date="2018" name="BMC Genomics">
        <title>Genomic comparison of Trypanosoma conorhini and Trypanosoma rangeli to Trypanosoma cruzi strains of high and low virulence.</title>
        <authorList>
            <person name="Bradwell K.R."/>
            <person name="Koparde V.N."/>
            <person name="Matveyev A.V."/>
            <person name="Serrano M.G."/>
            <person name="Alves J.M."/>
            <person name="Parikh H."/>
            <person name="Huang B."/>
            <person name="Lee V."/>
            <person name="Espinosa-Alvarez O."/>
            <person name="Ortiz P.A."/>
            <person name="Costa-Martins A.G."/>
            <person name="Teixeira M.M."/>
            <person name="Buck G.A."/>
        </authorList>
    </citation>
    <scope>NUCLEOTIDE SEQUENCE [LARGE SCALE GENOMIC DNA]</scope>
    <source>
        <strain evidence="1 2">025E</strain>
    </source>
</reference>
<dbReference type="RefSeq" id="XP_029229350.1">
    <property type="nucleotide sequence ID" value="XM_029370502.1"/>
</dbReference>
<accession>A0A422PT13</accession>
<evidence type="ECO:0000313" key="1">
    <source>
        <dbReference type="EMBL" id="RNF20854.1"/>
    </source>
</evidence>
<gene>
    <name evidence="1" type="ORF">Tco025E_03584</name>
</gene>
<dbReference type="EMBL" id="MKKU01000169">
    <property type="protein sequence ID" value="RNF20854.1"/>
    <property type="molecule type" value="Genomic_DNA"/>
</dbReference>
<keyword evidence="2" id="KW-1185">Reference proteome</keyword>
<dbReference type="GeneID" id="40317195"/>
<proteinExistence type="predicted"/>
<evidence type="ECO:0000313" key="2">
    <source>
        <dbReference type="Proteomes" id="UP000284403"/>
    </source>
</evidence>
<dbReference type="Proteomes" id="UP000284403">
    <property type="component" value="Unassembled WGS sequence"/>
</dbReference>
<organism evidence="1 2">
    <name type="scientific">Trypanosoma conorhini</name>
    <dbReference type="NCBI Taxonomy" id="83891"/>
    <lineage>
        <taxon>Eukaryota</taxon>
        <taxon>Discoba</taxon>
        <taxon>Euglenozoa</taxon>
        <taxon>Kinetoplastea</taxon>
        <taxon>Metakinetoplastina</taxon>
        <taxon>Trypanosomatida</taxon>
        <taxon>Trypanosomatidae</taxon>
        <taxon>Trypanosoma</taxon>
    </lineage>
</organism>
<name>A0A422PT13_9TRYP</name>
<sequence length="604" mass="67457">MCVAFRSLCEELARLQVRMLRRDGNPAQLVVEATQMIRSRRHDIEIEQQNLPYVPVFLRSCATLLARADADSVHEALEAVGQLAEAYVEGNHGDVNESASVLQSLVSFARQPASDEKLHNNAGISSPALLSSPSLSSLKSLLVPSLENTLQKWKLQQIRPHTSTLLALLRGTDAVYGEGFRFTPVSADMIGLLPIKSKIQMEAKLQKCPSARHILKSLCAMQLSRLDAGICLSCLAEIGMYDAELCNVCCEVLFSTHALVTCQQFAEVIYSLGVLQHRHIHQKFFASLMDFKKCNATALRKHAMGLAMLRQPPPSERALMDGVFLHALRPTDPLEYGSSPEAELPSAWFVSVGHALSCLGIVHYKYRLMLARTLRRDILRLTTRQRCQLMYALGGVSIESVPEELRQSWKKKVERTVAVITERLRYDVSPADGPFVMNALLYAGVREHPMIPQQPDLVSGENPVEVLLRTWSTCPKERVLHLTEQIRPRHLGDEPTATLSNLFTVIANNCSASQFDSYRFGPLCDAVRSHGGDMSIEEVLGTIAAIQRIGIGGRYRETLVVLLENLWRQRHSMTSEQQSRCCRLLERLGHLDTAVELLEYMTAL</sequence>
<dbReference type="AlphaFoldDB" id="A0A422PT13"/>